<feature type="compositionally biased region" description="Polar residues" evidence="1">
    <location>
        <begin position="282"/>
        <end position="355"/>
    </location>
</feature>
<dbReference type="STRING" id="946122.A0A0C2XEC5"/>
<dbReference type="Proteomes" id="UP000054549">
    <property type="component" value="Unassembled WGS sequence"/>
</dbReference>
<name>A0A0C2XEC5_AMAMK</name>
<feature type="region of interest" description="Disordered" evidence="1">
    <location>
        <begin position="123"/>
        <end position="166"/>
    </location>
</feature>
<evidence type="ECO:0000256" key="1">
    <source>
        <dbReference type="SAM" id="MobiDB-lite"/>
    </source>
</evidence>
<evidence type="ECO:0000313" key="3">
    <source>
        <dbReference type="Proteomes" id="UP000054549"/>
    </source>
</evidence>
<feature type="compositionally biased region" description="Low complexity" evidence="1">
    <location>
        <begin position="39"/>
        <end position="48"/>
    </location>
</feature>
<protein>
    <submittedName>
        <fullName evidence="2">Uncharacterized protein</fullName>
    </submittedName>
</protein>
<dbReference type="EMBL" id="KN818230">
    <property type="protein sequence ID" value="KIL67801.1"/>
    <property type="molecule type" value="Genomic_DNA"/>
</dbReference>
<dbReference type="HOGENOM" id="CLU_026658_0_0_1"/>
<accession>A0A0C2XEC5</accession>
<feature type="region of interest" description="Disordered" evidence="1">
    <location>
        <begin position="18"/>
        <end position="85"/>
    </location>
</feature>
<dbReference type="InParanoid" id="A0A0C2XEC5"/>
<dbReference type="OrthoDB" id="3365472at2759"/>
<sequence>MDFDTAWCPVCDRQIIPKRIQVPVPPPPPAPGPPPPSPHSSSPNNNPNVRRTKGGTIKRANAGLAQGTGRVKPNGSIKVQSEVSKPAHPVKFRTVIDQTPIPLYCSDECRLADLYNHNRGLPLNPARATSPRPSQTFAASETESDSTASSVDSVSSDSSSASKSTNLSPSMATLAAIYRFPPAPPAAPVLEESSSSDSELYHDYTSGIMMAARFIGSVCPKPAKRSSCPYPQPAEPPKPVPGWTDGTNAWRSSVYSFSSPKKTCDPMNPEEGTRAYRSFAASSHRSQGVYSTVGQSEVTPRNSSAASLPTASSELIQKYSQSFNRRSESRSTINNPGSVPTSPTSTHSFPATMPTSPRRERPIVPRQAEGKLLVPDVKIKVHSGSSTSLSSAWSSRKSLHSPLSITSSDSSDDEVKISKRPVVETRSWSYENFKTYSIMPVPAKKEKKMEKHIVDGQEVVVEVEVEVEQPLKRLFLFPPSLRPT</sequence>
<feature type="compositionally biased region" description="Low complexity" evidence="1">
    <location>
        <begin position="138"/>
        <end position="162"/>
    </location>
</feature>
<proteinExistence type="predicted"/>
<gene>
    <name evidence="2" type="ORF">M378DRAFT_73162</name>
</gene>
<dbReference type="AlphaFoldDB" id="A0A0C2XEC5"/>
<organism evidence="2 3">
    <name type="scientific">Amanita muscaria (strain Koide BX008)</name>
    <dbReference type="NCBI Taxonomy" id="946122"/>
    <lineage>
        <taxon>Eukaryota</taxon>
        <taxon>Fungi</taxon>
        <taxon>Dikarya</taxon>
        <taxon>Basidiomycota</taxon>
        <taxon>Agaricomycotina</taxon>
        <taxon>Agaricomycetes</taxon>
        <taxon>Agaricomycetidae</taxon>
        <taxon>Agaricales</taxon>
        <taxon>Pluteineae</taxon>
        <taxon>Amanitaceae</taxon>
        <taxon>Amanita</taxon>
    </lineage>
</organism>
<keyword evidence="3" id="KW-1185">Reference proteome</keyword>
<feature type="region of interest" description="Disordered" evidence="1">
    <location>
        <begin position="282"/>
        <end position="369"/>
    </location>
</feature>
<reference evidence="2 3" key="1">
    <citation type="submission" date="2014-04" db="EMBL/GenBank/DDBJ databases">
        <title>Evolutionary Origins and Diversification of the Mycorrhizal Mutualists.</title>
        <authorList>
            <consortium name="DOE Joint Genome Institute"/>
            <consortium name="Mycorrhizal Genomics Consortium"/>
            <person name="Kohler A."/>
            <person name="Kuo A."/>
            <person name="Nagy L.G."/>
            <person name="Floudas D."/>
            <person name="Copeland A."/>
            <person name="Barry K.W."/>
            <person name="Cichocki N."/>
            <person name="Veneault-Fourrey C."/>
            <person name="LaButti K."/>
            <person name="Lindquist E.A."/>
            <person name="Lipzen A."/>
            <person name="Lundell T."/>
            <person name="Morin E."/>
            <person name="Murat C."/>
            <person name="Riley R."/>
            <person name="Ohm R."/>
            <person name="Sun H."/>
            <person name="Tunlid A."/>
            <person name="Henrissat B."/>
            <person name="Grigoriev I.V."/>
            <person name="Hibbett D.S."/>
            <person name="Martin F."/>
        </authorList>
    </citation>
    <scope>NUCLEOTIDE SEQUENCE [LARGE SCALE GENOMIC DNA]</scope>
    <source>
        <strain evidence="2 3">Koide BX008</strain>
    </source>
</reference>
<feature type="compositionally biased region" description="Pro residues" evidence="1">
    <location>
        <begin position="23"/>
        <end position="38"/>
    </location>
</feature>
<evidence type="ECO:0000313" key="2">
    <source>
        <dbReference type="EMBL" id="KIL67801.1"/>
    </source>
</evidence>